<feature type="DNA-binding region" description="Homeobox; TALE-type" evidence="5">
    <location>
        <begin position="334"/>
        <end position="397"/>
    </location>
</feature>
<dbReference type="FunFam" id="1.10.10.60:FF:000076">
    <property type="entry name" value="Homeobox protein knotted-1-like 2"/>
    <property type="match status" value="1"/>
</dbReference>
<gene>
    <name evidence="10" type="ORF">C5167_037421</name>
</gene>
<dbReference type="Gramene" id="RZC44470">
    <property type="protein sequence ID" value="RZC44470"/>
    <property type="gene ID" value="C5167_037421"/>
</dbReference>
<dbReference type="PROSITE" id="PS50071">
    <property type="entry name" value="HOMEOBOX_2"/>
    <property type="match status" value="1"/>
</dbReference>
<evidence type="ECO:0000259" key="8">
    <source>
        <dbReference type="PROSITE" id="PS50071"/>
    </source>
</evidence>
<evidence type="ECO:0000313" key="10">
    <source>
        <dbReference type="EMBL" id="RZC44470.1"/>
    </source>
</evidence>
<evidence type="ECO:0000256" key="6">
    <source>
        <dbReference type="PROSITE-ProRule" id="PRU00559"/>
    </source>
</evidence>
<dbReference type="Gene3D" id="1.10.10.60">
    <property type="entry name" value="Homeodomain-like"/>
    <property type="match status" value="1"/>
</dbReference>
<keyword evidence="4 5" id="KW-0539">Nucleus</keyword>
<dbReference type="Pfam" id="PF03790">
    <property type="entry name" value="KNOX1"/>
    <property type="match status" value="1"/>
</dbReference>
<dbReference type="InterPro" id="IPR009057">
    <property type="entry name" value="Homeodomain-like_sf"/>
</dbReference>
<dbReference type="GO" id="GO:0003677">
    <property type="term" value="F:DNA binding"/>
    <property type="evidence" value="ECO:0007669"/>
    <property type="project" value="UniProtKB-UniRule"/>
</dbReference>
<evidence type="ECO:0000259" key="9">
    <source>
        <dbReference type="PROSITE" id="PS51213"/>
    </source>
</evidence>
<evidence type="ECO:0000256" key="4">
    <source>
        <dbReference type="ARBA" id="ARBA00023242"/>
    </source>
</evidence>
<dbReference type="EMBL" id="CM010715">
    <property type="protein sequence ID" value="RZC44470.1"/>
    <property type="molecule type" value="Genomic_DNA"/>
</dbReference>
<dbReference type="InterPro" id="IPR017970">
    <property type="entry name" value="Homeobox_CS"/>
</dbReference>
<accession>A0A4Y7I9G1</accession>
<feature type="compositionally biased region" description="Polar residues" evidence="7">
    <location>
        <begin position="7"/>
        <end position="22"/>
    </location>
</feature>
<dbReference type="Pfam" id="PF05920">
    <property type="entry name" value="Homeobox_KN"/>
    <property type="match status" value="1"/>
</dbReference>
<dbReference type="PROSITE" id="PS51213">
    <property type="entry name" value="ELK"/>
    <property type="match status" value="1"/>
</dbReference>
<proteinExistence type="inferred from homology"/>
<name>A0A4Y7I9G1_PAPSO</name>
<dbReference type="SMART" id="SM01256">
    <property type="entry name" value="KNOX2"/>
    <property type="match status" value="1"/>
</dbReference>
<dbReference type="OMA" id="LEAYINC"/>
<dbReference type="InterPro" id="IPR005540">
    <property type="entry name" value="KNOX1"/>
</dbReference>
<keyword evidence="2 5" id="KW-0238">DNA-binding</keyword>
<dbReference type="SMART" id="SM01255">
    <property type="entry name" value="KNOX1"/>
    <property type="match status" value="1"/>
</dbReference>
<feature type="region of interest" description="Disordered" evidence="7">
    <location>
        <begin position="120"/>
        <end position="159"/>
    </location>
</feature>
<dbReference type="InterPro" id="IPR005541">
    <property type="entry name" value="KNOX2"/>
</dbReference>
<sequence>MEDYSQMDEQNTSSTPRGNSFLYTTPIVSQHHHHHNNNNNNNLATISTAFHLQSGSTAEGDDDHHQHQSNNINFLSHLQHHHHQHEQAHHHPIVKTEAVGATYSQQQQQQQIQNHQEFHYPSLMRGGGHGNPQQETVQQHHQQQQQQRQQGGGFNNSNNNLEAIKAKIITHPQYSNLLEAYMDCQKVGAPQEVVARLTHAKQEFVARQKSSLINRDASSSSSAAIDPELDQFMEAYYDMLVKYREELTRPLQDAMDFMRRIEAQLNTLVTNGPIRVFTDEKCEGVGSSEDDQDNNSGGEAELPEIDPRAEDRELKNHLLKKYSGYLSSLKQELSKKKKKGKLPKDARQKLLNWWELHYKWPYPSESEKVALAETTGLDQKQINNWFINQRKRHWKPSEDMQFVVMDGGLHPPNTALYMDGHFIGDGSYRLGP</sequence>
<feature type="region of interest" description="Disordered" evidence="7">
    <location>
        <begin position="1"/>
        <end position="22"/>
    </location>
</feature>
<evidence type="ECO:0000256" key="5">
    <source>
        <dbReference type="PROSITE-ProRule" id="PRU00108"/>
    </source>
</evidence>
<dbReference type="STRING" id="3469.A0A4Y7I9G1"/>
<keyword evidence="11" id="KW-1185">Reference proteome</keyword>
<organism evidence="10 11">
    <name type="scientific">Papaver somniferum</name>
    <name type="common">Opium poppy</name>
    <dbReference type="NCBI Taxonomy" id="3469"/>
    <lineage>
        <taxon>Eukaryota</taxon>
        <taxon>Viridiplantae</taxon>
        <taxon>Streptophyta</taxon>
        <taxon>Embryophyta</taxon>
        <taxon>Tracheophyta</taxon>
        <taxon>Spermatophyta</taxon>
        <taxon>Magnoliopsida</taxon>
        <taxon>Ranunculales</taxon>
        <taxon>Papaveraceae</taxon>
        <taxon>Papaveroideae</taxon>
        <taxon>Papaver</taxon>
    </lineage>
</organism>
<dbReference type="AlphaFoldDB" id="A0A4Y7I9G1"/>
<dbReference type="Pfam" id="PF03791">
    <property type="entry name" value="KNOX2"/>
    <property type="match status" value="1"/>
</dbReference>
<dbReference type="OrthoDB" id="10056939at2759"/>
<evidence type="ECO:0000256" key="7">
    <source>
        <dbReference type="SAM" id="MobiDB-lite"/>
    </source>
</evidence>
<dbReference type="InterPro" id="IPR001356">
    <property type="entry name" value="HD"/>
</dbReference>
<dbReference type="CDD" id="cd00086">
    <property type="entry name" value="homeodomain"/>
    <property type="match status" value="1"/>
</dbReference>
<reference evidence="10 11" key="1">
    <citation type="journal article" date="2018" name="Science">
        <title>The opium poppy genome and morphinan production.</title>
        <authorList>
            <person name="Guo L."/>
            <person name="Winzer T."/>
            <person name="Yang X."/>
            <person name="Li Y."/>
            <person name="Ning Z."/>
            <person name="He Z."/>
            <person name="Teodor R."/>
            <person name="Lu Y."/>
            <person name="Bowser T.A."/>
            <person name="Graham I.A."/>
            <person name="Ye K."/>
        </authorList>
    </citation>
    <scope>NUCLEOTIDE SEQUENCE [LARGE SCALE GENOMIC DNA]</scope>
    <source>
        <strain evidence="11">cv. HN1</strain>
        <tissue evidence="10">Leaves</tissue>
    </source>
</reference>
<dbReference type="PANTHER" id="PTHR11850">
    <property type="entry name" value="HOMEOBOX PROTEIN TRANSCRIPTION FACTORS"/>
    <property type="match status" value="1"/>
</dbReference>
<dbReference type="InterPro" id="IPR050224">
    <property type="entry name" value="TALE_homeobox"/>
</dbReference>
<dbReference type="SUPFAM" id="SSF46689">
    <property type="entry name" value="Homeodomain-like"/>
    <property type="match status" value="1"/>
</dbReference>
<dbReference type="InterPro" id="IPR005539">
    <property type="entry name" value="ELK_dom"/>
</dbReference>
<protein>
    <submittedName>
        <fullName evidence="10">Uncharacterized protein</fullName>
    </submittedName>
</protein>
<keyword evidence="3 5" id="KW-0371">Homeobox</keyword>
<dbReference type="GO" id="GO:0000981">
    <property type="term" value="F:DNA-binding transcription factor activity, RNA polymerase II-specific"/>
    <property type="evidence" value="ECO:0007669"/>
    <property type="project" value="InterPro"/>
</dbReference>
<dbReference type="GO" id="GO:0005634">
    <property type="term" value="C:nucleus"/>
    <property type="evidence" value="ECO:0007669"/>
    <property type="project" value="UniProtKB-SubCell"/>
</dbReference>
<comment type="similarity">
    <text evidence="6">Belongs to the TALE/KNOX homeobox family.</text>
</comment>
<feature type="compositionally biased region" description="Low complexity" evidence="7">
    <location>
        <begin position="133"/>
        <end position="149"/>
    </location>
</feature>
<evidence type="ECO:0000256" key="1">
    <source>
        <dbReference type="ARBA" id="ARBA00004123"/>
    </source>
</evidence>
<dbReference type="SMART" id="SM01188">
    <property type="entry name" value="ELK"/>
    <property type="match status" value="1"/>
</dbReference>
<dbReference type="PROSITE" id="PS00027">
    <property type="entry name" value="HOMEOBOX_1"/>
    <property type="match status" value="1"/>
</dbReference>
<feature type="domain" description="Homeobox" evidence="8">
    <location>
        <begin position="333"/>
        <end position="396"/>
    </location>
</feature>
<comment type="subcellular location">
    <subcellularLocation>
        <location evidence="1 5">Nucleus</location>
    </subcellularLocation>
</comment>
<dbReference type="Proteomes" id="UP000316621">
    <property type="component" value="Chromosome 1"/>
</dbReference>
<dbReference type="InterPro" id="IPR008422">
    <property type="entry name" value="KN_HD"/>
</dbReference>
<evidence type="ECO:0000313" key="11">
    <source>
        <dbReference type="Proteomes" id="UP000316621"/>
    </source>
</evidence>
<feature type="region of interest" description="Disordered" evidence="7">
    <location>
        <begin position="283"/>
        <end position="309"/>
    </location>
</feature>
<dbReference type="SMART" id="SM00389">
    <property type="entry name" value="HOX"/>
    <property type="match status" value="1"/>
</dbReference>
<evidence type="ECO:0000256" key="3">
    <source>
        <dbReference type="ARBA" id="ARBA00023155"/>
    </source>
</evidence>
<dbReference type="Pfam" id="PF03789">
    <property type="entry name" value="ELK"/>
    <property type="match status" value="1"/>
</dbReference>
<feature type="domain" description="ELK" evidence="9">
    <location>
        <begin position="313"/>
        <end position="333"/>
    </location>
</feature>
<evidence type="ECO:0000256" key="2">
    <source>
        <dbReference type="ARBA" id="ARBA00023125"/>
    </source>
</evidence>